<sequence length="210" mass="23968">MNVQSFIKSYDFDGVLFEVWTTSFPQGKDWYVVRKLGNATKSLRTGKGAAVTASLMFMAANFTTSVALWDDLKAYQPWMYMDDSHAIFDSLDVDFEKQITLDWTQDVVTRLMNYTMKPSRLSLGIIPEALSRTKPSDIYRHLVDLGAPTYGNGHFEDYYNNTQKQIKEKRDLEKKLGLRGLSFIFPSFDLPSYNTSSLIIAAAQVRKLSI</sequence>
<name>A0A7J6MVQ5_PERCH</name>
<gene>
    <name evidence="1" type="ORF">FOL47_008420</name>
</gene>
<dbReference type="EMBL" id="JAAPAO010000054">
    <property type="protein sequence ID" value="KAF4674971.1"/>
    <property type="molecule type" value="Genomic_DNA"/>
</dbReference>
<dbReference type="Proteomes" id="UP000591131">
    <property type="component" value="Unassembled WGS sequence"/>
</dbReference>
<keyword evidence="2" id="KW-1185">Reference proteome</keyword>
<dbReference type="SUPFAM" id="SSF51445">
    <property type="entry name" value="(Trans)glycosidases"/>
    <property type="match status" value="1"/>
</dbReference>
<dbReference type="OrthoDB" id="420961at2759"/>
<comment type="caution">
    <text evidence="1">The sequence shown here is derived from an EMBL/GenBank/DDBJ whole genome shotgun (WGS) entry which is preliminary data.</text>
</comment>
<dbReference type="AlphaFoldDB" id="A0A7J6MVQ5"/>
<evidence type="ECO:0000313" key="1">
    <source>
        <dbReference type="EMBL" id="KAF4674971.1"/>
    </source>
</evidence>
<evidence type="ECO:0000313" key="2">
    <source>
        <dbReference type="Proteomes" id="UP000591131"/>
    </source>
</evidence>
<protein>
    <recommendedName>
        <fullName evidence="3">Chitinase</fullName>
    </recommendedName>
</protein>
<proteinExistence type="predicted"/>
<reference evidence="1 2" key="1">
    <citation type="submission" date="2020-04" db="EMBL/GenBank/DDBJ databases">
        <title>Perkinsus chesapeaki whole genome sequence.</title>
        <authorList>
            <person name="Bogema D.R."/>
        </authorList>
    </citation>
    <scope>NUCLEOTIDE SEQUENCE [LARGE SCALE GENOMIC DNA]</scope>
    <source>
        <strain evidence="1">ATCC PRA-425</strain>
    </source>
</reference>
<organism evidence="1 2">
    <name type="scientific">Perkinsus chesapeaki</name>
    <name type="common">Clam parasite</name>
    <name type="synonym">Perkinsus andrewsi</name>
    <dbReference type="NCBI Taxonomy" id="330153"/>
    <lineage>
        <taxon>Eukaryota</taxon>
        <taxon>Sar</taxon>
        <taxon>Alveolata</taxon>
        <taxon>Perkinsozoa</taxon>
        <taxon>Perkinsea</taxon>
        <taxon>Perkinsida</taxon>
        <taxon>Perkinsidae</taxon>
        <taxon>Perkinsus</taxon>
    </lineage>
</organism>
<accession>A0A7J6MVQ5</accession>
<evidence type="ECO:0008006" key="3">
    <source>
        <dbReference type="Google" id="ProtNLM"/>
    </source>
</evidence>
<dbReference type="InterPro" id="IPR017853">
    <property type="entry name" value="GH"/>
</dbReference>